<dbReference type="Gene3D" id="1.10.10.10">
    <property type="entry name" value="Winged helix-like DNA-binding domain superfamily/Winged helix DNA-binding domain"/>
    <property type="match status" value="1"/>
</dbReference>
<organism evidence="1 2">
    <name type="scientific">Nocardia alba</name>
    <dbReference type="NCBI Taxonomy" id="225051"/>
    <lineage>
        <taxon>Bacteria</taxon>
        <taxon>Bacillati</taxon>
        <taxon>Actinomycetota</taxon>
        <taxon>Actinomycetes</taxon>
        <taxon>Mycobacteriales</taxon>
        <taxon>Nocardiaceae</taxon>
        <taxon>Nocardia</taxon>
    </lineage>
</organism>
<dbReference type="STRING" id="1210063.GCA_001612665_00864"/>
<sequence length="217" mass="23224">MSAAPRQRDKVLALVRDSLEPLDAPVIARALDIHPTTARFHLNALIEDGAVEGTWLPSQTVGRPRKGYVAVGADPAAALLDALLAQLGDTAAERQGKAAAAGRVWADTLSTPEVEATEVPDPVTVVTATLARLGFQVVSTISSFGDHEIRICNCPLRRVARNAPEIVVGIQQGFIERVLQRHSPLLVSQYRVEVRPDTTGDCGVTLRLLGNSQRADS</sequence>
<proteinExistence type="predicted"/>
<comment type="caution">
    <text evidence="1">The sequence shown here is derived from an EMBL/GenBank/DDBJ whole genome shotgun (WGS) entry which is preliminary data.</text>
</comment>
<dbReference type="AlphaFoldDB" id="A0A4R1FQJ7"/>
<evidence type="ECO:0000313" key="2">
    <source>
        <dbReference type="Proteomes" id="UP000294856"/>
    </source>
</evidence>
<dbReference type="Proteomes" id="UP000294856">
    <property type="component" value="Unassembled WGS sequence"/>
</dbReference>
<dbReference type="RefSeq" id="WP_067446137.1">
    <property type="nucleotide sequence ID" value="NZ_SMFR01000002.1"/>
</dbReference>
<protein>
    <submittedName>
        <fullName evidence="1">Transcriptional regulator</fullName>
    </submittedName>
</protein>
<reference evidence="1 2" key="1">
    <citation type="submission" date="2019-03" db="EMBL/GenBank/DDBJ databases">
        <title>Genomic Encyclopedia of Type Strains, Phase IV (KMG-IV): sequencing the most valuable type-strain genomes for metagenomic binning, comparative biology and taxonomic classification.</title>
        <authorList>
            <person name="Goeker M."/>
        </authorList>
    </citation>
    <scope>NUCLEOTIDE SEQUENCE [LARGE SCALE GENOMIC DNA]</scope>
    <source>
        <strain evidence="1 2">DSM 44684</strain>
    </source>
</reference>
<gene>
    <name evidence="1" type="ORF">DFR71_3203</name>
</gene>
<dbReference type="InterPro" id="IPR036388">
    <property type="entry name" value="WH-like_DNA-bd_sf"/>
</dbReference>
<accession>A0A4R1FQJ7</accession>
<keyword evidence="2" id="KW-1185">Reference proteome</keyword>
<dbReference type="OrthoDB" id="3399802at2"/>
<dbReference type="SUPFAM" id="SSF46785">
    <property type="entry name" value="Winged helix' DNA-binding domain"/>
    <property type="match status" value="1"/>
</dbReference>
<name>A0A4R1FQJ7_9NOCA</name>
<evidence type="ECO:0000313" key="1">
    <source>
        <dbReference type="EMBL" id="TCJ97167.1"/>
    </source>
</evidence>
<dbReference type="InterPro" id="IPR036390">
    <property type="entry name" value="WH_DNA-bd_sf"/>
</dbReference>
<dbReference type="EMBL" id="SMFR01000002">
    <property type="protein sequence ID" value="TCJ97167.1"/>
    <property type="molecule type" value="Genomic_DNA"/>
</dbReference>